<evidence type="ECO:0000313" key="2">
    <source>
        <dbReference type="Proteomes" id="UP001628179"/>
    </source>
</evidence>
<proteinExistence type="predicted"/>
<comment type="caution">
    <text evidence="1">The sequence shown here is derived from an EMBL/GenBank/DDBJ whole genome shotgun (WGS) entry which is preliminary data.</text>
</comment>
<dbReference type="GeneID" id="98173056"/>
<dbReference type="RefSeq" id="XP_070913834.1">
    <property type="nucleotide sequence ID" value="XM_071057733.1"/>
</dbReference>
<dbReference type="EMBL" id="BAAFSV010000001">
    <property type="protein sequence ID" value="GAB1312101.1"/>
    <property type="molecule type" value="Genomic_DNA"/>
</dbReference>
<evidence type="ECO:0000313" key="1">
    <source>
        <dbReference type="EMBL" id="GAB1312101.1"/>
    </source>
</evidence>
<organism evidence="1 2">
    <name type="scientific">Madurella fahalii</name>
    <dbReference type="NCBI Taxonomy" id="1157608"/>
    <lineage>
        <taxon>Eukaryota</taxon>
        <taxon>Fungi</taxon>
        <taxon>Dikarya</taxon>
        <taxon>Ascomycota</taxon>
        <taxon>Pezizomycotina</taxon>
        <taxon>Sordariomycetes</taxon>
        <taxon>Sordariomycetidae</taxon>
        <taxon>Sordariales</taxon>
        <taxon>Sordariales incertae sedis</taxon>
        <taxon>Madurella</taxon>
    </lineage>
</organism>
<accession>A0ABQ0G2Y7</accession>
<keyword evidence="2" id="KW-1185">Reference proteome</keyword>
<gene>
    <name evidence="1" type="ORF">MFIFM68171_02311</name>
</gene>
<dbReference type="Proteomes" id="UP001628179">
    <property type="component" value="Unassembled WGS sequence"/>
</dbReference>
<name>A0ABQ0G2Y7_9PEZI</name>
<sequence length="180" mass="20030">MFRLPAPYKTAEKTVIVREQNNTGSLSSQANPSLDQYIIRFKRPDAPSTRVAYAQENRAKVPRLLEKMRDPEHRLFTSSAVDGLGENLGTTGESGIVTDTHPTTAVRESEEAAEPPTSFLLGGSSRLWEAGTSSSTATDASLLRELMLRRELWELPFDTRELSRIWDAEQGGELQPGRKK</sequence>
<protein>
    <submittedName>
        <fullName evidence="1">Uncharacterized protein</fullName>
    </submittedName>
</protein>
<reference evidence="1 2" key="1">
    <citation type="submission" date="2024-09" db="EMBL/GenBank/DDBJ databases">
        <title>Itraconazole resistance in Madurella fahalii resulting from another homologue of gene encoding cytochrome P450 14-alpha sterol demethylase (CYP51).</title>
        <authorList>
            <person name="Yoshioka I."/>
            <person name="Fahal A.H."/>
            <person name="Kaneko S."/>
            <person name="Yaguchi T."/>
        </authorList>
    </citation>
    <scope>NUCLEOTIDE SEQUENCE [LARGE SCALE GENOMIC DNA]</scope>
    <source>
        <strain evidence="1 2">IFM 68171</strain>
    </source>
</reference>